<evidence type="ECO:0000256" key="1">
    <source>
        <dbReference type="SAM" id="Phobius"/>
    </source>
</evidence>
<keyword evidence="1" id="KW-0812">Transmembrane</keyword>
<comment type="caution">
    <text evidence="2">The sequence shown here is derived from an EMBL/GenBank/DDBJ whole genome shotgun (WGS) entry which is preliminary data.</text>
</comment>
<dbReference type="EMBL" id="JBFAUJ010000013">
    <property type="protein sequence ID" value="MEV8463217.1"/>
    <property type="molecule type" value="Genomic_DNA"/>
</dbReference>
<proteinExistence type="predicted"/>
<name>A0ABV3KWY5_STRGS</name>
<evidence type="ECO:0008006" key="4">
    <source>
        <dbReference type="Google" id="ProtNLM"/>
    </source>
</evidence>
<dbReference type="Proteomes" id="UP001553148">
    <property type="component" value="Unassembled WGS sequence"/>
</dbReference>
<feature type="transmembrane region" description="Helical" evidence="1">
    <location>
        <begin position="45"/>
        <end position="65"/>
    </location>
</feature>
<feature type="transmembrane region" description="Helical" evidence="1">
    <location>
        <begin position="21"/>
        <end position="39"/>
    </location>
</feature>
<evidence type="ECO:0000313" key="2">
    <source>
        <dbReference type="EMBL" id="MEV8463217.1"/>
    </source>
</evidence>
<organism evidence="2 3">
    <name type="scientific">Streptomyces griseosporeus</name>
    <dbReference type="NCBI Taxonomy" id="1910"/>
    <lineage>
        <taxon>Bacteria</taxon>
        <taxon>Bacillati</taxon>
        <taxon>Actinomycetota</taxon>
        <taxon>Actinomycetes</taxon>
        <taxon>Kitasatosporales</taxon>
        <taxon>Streptomycetaceae</taxon>
        <taxon>Streptomyces</taxon>
    </lineage>
</organism>
<protein>
    <recommendedName>
        <fullName evidence="4">Restriction endonuclease</fullName>
    </recommendedName>
</protein>
<accession>A0ABV3KWY5</accession>
<keyword evidence="3" id="KW-1185">Reference proteome</keyword>
<keyword evidence="1" id="KW-1133">Transmembrane helix</keyword>
<dbReference type="RefSeq" id="WP_204359320.1">
    <property type="nucleotide sequence ID" value="NZ_JBFAUJ010000013.1"/>
</dbReference>
<keyword evidence="1" id="KW-0472">Membrane</keyword>
<evidence type="ECO:0000313" key="3">
    <source>
        <dbReference type="Proteomes" id="UP001553148"/>
    </source>
</evidence>
<reference evidence="2 3" key="1">
    <citation type="submission" date="2024-06" db="EMBL/GenBank/DDBJ databases">
        <title>The Natural Products Discovery Center: Release of the First 8490 Sequenced Strains for Exploring Actinobacteria Biosynthetic Diversity.</title>
        <authorList>
            <person name="Kalkreuter E."/>
            <person name="Kautsar S.A."/>
            <person name="Yang D."/>
            <person name="Bader C.D."/>
            <person name="Teijaro C.N."/>
            <person name="Fluegel L."/>
            <person name="Davis C.M."/>
            <person name="Simpson J.R."/>
            <person name="Lauterbach L."/>
            <person name="Steele A.D."/>
            <person name="Gui C."/>
            <person name="Meng S."/>
            <person name="Li G."/>
            <person name="Viehrig K."/>
            <person name="Ye F."/>
            <person name="Su P."/>
            <person name="Kiefer A.F."/>
            <person name="Nichols A."/>
            <person name="Cepeda A.J."/>
            <person name="Yan W."/>
            <person name="Fan B."/>
            <person name="Jiang Y."/>
            <person name="Adhikari A."/>
            <person name="Zheng C.-J."/>
            <person name="Schuster L."/>
            <person name="Cowan T.M."/>
            <person name="Smanski M.J."/>
            <person name="Chevrette M.G."/>
            <person name="De Carvalho L.P.S."/>
            <person name="Shen B."/>
        </authorList>
    </citation>
    <scope>NUCLEOTIDE SEQUENCE [LARGE SCALE GENOMIC DNA]</scope>
    <source>
        <strain evidence="2 3">NPDC052360</strain>
    </source>
</reference>
<sequence>MAELRAQGRYGPEFRDVLPSFVGLGLALVALALLLGGLHRSFGTAGLLLGLLLLAVAATVGLRLGRRAARRRKGRYTARELARLDDRGLVEATARMLERDGWSVADLTLRRGRTRLYARDRRGRTLDVSFRSAAAADEDAGWAATRVETVSRPVPSEAEQPLEVVVHRGDFSRAEVLRASRRGDVQLVDGRTLRRWAAGTPLDELRRRDR</sequence>
<gene>
    <name evidence="2" type="ORF">AB0470_27165</name>
</gene>